<gene>
    <name evidence="1" type="ORF">GPICK_06840</name>
</gene>
<reference evidence="1 2" key="1">
    <citation type="journal article" date="2015" name="Genome Announc.">
        <title>Complete Genome of Geobacter pickeringii G13T, a Metal-Reducing Isolate from Sedimentary Kaolin Deposits.</title>
        <authorList>
            <person name="Badalamenti J.P."/>
            <person name="Bond D.R."/>
        </authorList>
    </citation>
    <scope>NUCLEOTIDE SEQUENCE [LARGE SCALE GENOMIC DNA]</scope>
    <source>
        <strain evidence="1 2">G13</strain>
    </source>
</reference>
<accession>A0A0B5BGF3</accession>
<dbReference type="GO" id="GO:0003677">
    <property type="term" value="F:DNA binding"/>
    <property type="evidence" value="ECO:0007669"/>
    <property type="project" value="UniProtKB-KW"/>
</dbReference>
<dbReference type="OrthoDB" id="5397754at2"/>
<dbReference type="RefSeq" id="WP_039741613.1">
    <property type="nucleotide sequence ID" value="NZ_CP009788.1"/>
</dbReference>
<name>A0A0B5BGF3_9BACT</name>
<organism evidence="1 2">
    <name type="scientific">Geobacter pickeringii</name>
    <dbReference type="NCBI Taxonomy" id="345632"/>
    <lineage>
        <taxon>Bacteria</taxon>
        <taxon>Pseudomonadati</taxon>
        <taxon>Thermodesulfobacteriota</taxon>
        <taxon>Desulfuromonadia</taxon>
        <taxon>Geobacterales</taxon>
        <taxon>Geobacteraceae</taxon>
        <taxon>Geobacter</taxon>
    </lineage>
</organism>
<dbReference type="GO" id="GO:0000166">
    <property type="term" value="F:nucleotide binding"/>
    <property type="evidence" value="ECO:0007669"/>
    <property type="project" value="InterPro"/>
</dbReference>
<keyword evidence="1" id="KW-0238">DNA-binding</keyword>
<proteinExistence type="predicted"/>
<dbReference type="AlphaFoldDB" id="A0A0B5BGF3"/>
<dbReference type="Proteomes" id="UP000057609">
    <property type="component" value="Chromosome"/>
</dbReference>
<dbReference type="EMBL" id="CP009788">
    <property type="protein sequence ID" value="AJE03121.1"/>
    <property type="molecule type" value="Genomic_DNA"/>
</dbReference>
<evidence type="ECO:0000313" key="1">
    <source>
        <dbReference type="EMBL" id="AJE03121.1"/>
    </source>
</evidence>
<sequence length="174" mass="18642">MKKEMKELQRIKGIGDVLARRFVEAGLGTFESIVAAGSDGIGKIKGVPPRAIQNILEQAVALAGEGSDERAKRVEQLKGAVTTVKEQVEGIAKSVRERFSEELAGKGGKKIEKDILKLLSSLEKVEGKLETRMKRAGKGLAKAEKRLAGLAEAGLKGIGKGLKKSRKSLKRVIA</sequence>
<dbReference type="InterPro" id="IPR010995">
    <property type="entry name" value="DNA_repair_Rad51/TF_NusA_a-hlx"/>
</dbReference>
<dbReference type="Pfam" id="PF14520">
    <property type="entry name" value="HHH_5"/>
    <property type="match status" value="1"/>
</dbReference>
<dbReference type="Gene3D" id="1.10.150.20">
    <property type="entry name" value="5' to 3' exonuclease, C-terminal subdomain"/>
    <property type="match status" value="1"/>
</dbReference>
<dbReference type="STRING" id="345632.GPICK_06840"/>
<dbReference type="HOGENOM" id="CLU_1530423_0_0_7"/>
<keyword evidence="2" id="KW-1185">Reference proteome</keyword>
<dbReference type="SUPFAM" id="SSF47794">
    <property type="entry name" value="Rad51 N-terminal domain-like"/>
    <property type="match status" value="1"/>
</dbReference>
<protein>
    <submittedName>
        <fullName evidence="1">DNA-binding protein</fullName>
    </submittedName>
</protein>
<dbReference type="KEGG" id="gpi:GPICK_06840"/>
<evidence type="ECO:0000313" key="2">
    <source>
        <dbReference type="Proteomes" id="UP000057609"/>
    </source>
</evidence>